<protein>
    <submittedName>
        <fullName evidence="1">Uncharacterized protein</fullName>
    </submittedName>
</protein>
<comment type="caution">
    <text evidence="1">The sequence shown here is derived from an EMBL/GenBank/DDBJ whole genome shotgun (WGS) entry which is preliminary data.</text>
</comment>
<proteinExistence type="predicted"/>
<gene>
    <name evidence="1" type="ORF">B4099_2251</name>
</gene>
<evidence type="ECO:0000313" key="1">
    <source>
        <dbReference type="EMBL" id="KYC60497.1"/>
    </source>
</evidence>
<accession>A0A150JTG3</accession>
<name>A0A150JTG3_HEYCO</name>
<organism evidence="1 2">
    <name type="scientific">Heyndrickxia coagulans</name>
    <name type="common">Weizmannia coagulans</name>
    <dbReference type="NCBI Taxonomy" id="1398"/>
    <lineage>
        <taxon>Bacteria</taxon>
        <taxon>Bacillati</taxon>
        <taxon>Bacillota</taxon>
        <taxon>Bacilli</taxon>
        <taxon>Bacillales</taxon>
        <taxon>Bacillaceae</taxon>
        <taxon>Heyndrickxia</taxon>
    </lineage>
</organism>
<dbReference type="Proteomes" id="UP000075304">
    <property type="component" value="Unassembled WGS sequence"/>
</dbReference>
<dbReference type="AlphaFoldDB" id="A0A150JTG3"/>
<dbReference type="EMBL" id="LQYI01000168">
    <property type="protein sequence ID" value="KYC60497.1"/>
    <property type="molecule type" value="Genomic_DNA"/>
</dbReference>
<reference evidence="1 2" key="1">
    <citation type="submission" date="2016-01" db="EMBL/GenBank/DDBJ databases">
        <title>Genome Sequences of Twelve Sporeforming Bacillus Species Isolated from Foods.</title>
        <authorList>
            <person name="Berendsen E.M."/>
            <person name="Wells-Bennik M.H."/>
            <person name="Krawcyk A.O."/>
            <person name="De Jong A."/>
            <person name="Holsappel S."/>
            <person name="Eijlander R.T."/>
            <person name="Kuipers O.P."/>
        </authorList>
    </citation>
    <scope>NUCLEOTIDE SEQUENCE [LARGE SCALE GENOMIC DNA]</scope>
    <source>
        <strain evidence="1 2">B4099</strain>
    </source>
</reference>
<evidence type="ECO:0000313" key="2">
    <source>
        <dbReference type="Proteomes" id="UP000075304"/>
    </source>
</evidence>
<sequence>MRFVLFSLFAYIIVFLKPRTSPNKRFLMFLFIFDMQLKKD</sequence>